<protein>
    <submittedName>
        <fullName evidence="1">Type VI secretion system baseplate subunit TssK</fullName>
    </submittedName>
</protein>
<dbReference type="EMBL" id="JABUFE010000001">
    <property type="protein sequence ID" value="NSX53691.1"/>
    <property type="molecule type" value="Genomic_DNA"/>
</dbReference>
<proteinExistence type="predicted"/>
<dbReference type="RefSeq" id="WP_174134917.1">
    <property type="nucleotide sequence ID" value="NZ_JABUFE010000001.1"/>
</dbReference>
<evidence type="ECO:0000313" key="1">
    <source>
        <dbReference type="EMBL" id="NSX53691.1"/>
    </source>
</evidence>
<sequence>MSWDSKVIWQEGLFLQPHHFQQHDRYVESLVAGVATSVAPYAWGVQELTLDDELLKLGKIAVKSCVGLTPDGATFRIPQTDDHPAALDVPDGIKNTVVYLAIPIRRQGTVEVDMSGAAQSASRFLPSEIEITDTMGRDQRALHMAVGKLRIQFALDVDDLSDQLVIPIARIIEVRPDKEIVLDRSFIPSCTDVRAAPPLHGFMRELEGLLSHRAEALAGRLTQTGSAKGVAEIADFLLLITVNKVLPQVRHLLSIENAHPASIYQFLVGLAGELATFMTPEKLSTEFPIYRHDDLVNVFQPVFRALRQHLSAVLEQNAVAIPIEPRKYGISVAMITDKRLLTSANFVLAAKASVPPESVRRHFPSQAKLGPVEEIRQLVNSALPGVELRPLPVAPRQVPYHAGVVYFELDSESPYWKQMATSGGLAVHVSGDFPGLEMELWAIR</sequence>
<dbReference type="Proteomes" id="UP000777935">
    <property type="component" value="Unassembled WGS sequence"/>
</dbReference>
<organism evidence="1 2">
    <name type="scientific">Parasulfitobacter algicola</name>
    <dbReference type="NCBI Taxonomy" id="2614809"/>
    <lineage>
        <taxon>Bacteria</taxon>
        <taxon>Pseudomonadati</taxon>
        <taxon>Pseudomonadota</taxon>
        <taxon>Alphaproteobacteria</taxon>
        <taxon>Rhodobacterales</taxon>
        <taxon>Roseobacteraceae</taxon>
        <taxon>Parasulfitobacter</taxon>
    </lineage>
</organism>
<gene>
    <name evidence="1" type="primary">tssK</name>
    <name evidence="1" type="ORF">HRQ87_02650</name>
</gene>
<dbReference type="PANTHER" id="PTHR35566">
    <property type="entry name" value="BLR3599 PROTEIN"/>
    <property type="match status" value="1"/>
</dbReference>
<dbReference type="InterPro" id="IPR010263">
    <property type="entry name" value="T6SS_TssK"/>
</dbReference>
<reference evidence="1 2" key="1">
    <citation type="submission" date="2020-06" db="EMBL/GenBank/DDBJ databases">
        <title>Sulfitobacter algicola sp. nov., isolated from green algae.</title>
        <authorList>
            <person name="Wang C."/>
        </authorList>
    </citation>
    <scope>NUCLEOTIDE SEQUENCE [LARGE SCALE GENOMIC DNA]</scope>
    <source>
        <strain evidence="1 2">1151</strain>
    </source>
</reference>
<accession>A0ABX2ITT7</accession>
<comment type="caution">
    <text evidence="1">The sequence shown here is derived from an EMBL/GenBank/DDBJ whole genome shotgun (WGS) entry which is preliminary data.</text>
</comment>
<evidence type="ECO:0000313" key="2">
    <source>
        <dbReference type="Proteomes" id="UP000777935"/>
    </source>
</evidence>
<keyword evidence="2" id="KW-1185">Reference proteome</keyword>
<dbReference type="PANTHER" id="PTHR35566:SF1">
    <property type="entry name" value="TYPE VI SECRETION SYSTEM BASEPLATE COMPONENT TSSK1"/>
    <property type="match status" value="1"/>
</dbReference>
<dbReference type="Pfam" id="PF05936">
    <property type="entry name" value="T6SS_VasE"/>
    <property type="match status" value="1"/>
</dbReference>
<name>A0ABX2ITT7_9RHOB</name>
<dbReference type="NCBIfam" id="TIGR03353">
    <property type="entry name" value="VI_chp_4"/>
    <property type="match status" value="1"/>
</dbReference>